<dbReference type="InterPro" id="IPR000960">
    <property type="entry name" value="Flavin_mOase"/>
</dbReference>
<dbReference type="InterPro" id="IPR036188">
    <property type="entry name" value="FAD/NAD-bd_sf"/>
</dbReference>
<name>A0A8H6J547_9PEZI</name>
<comment type="similarity">
    <text evidence="1">Belongs to the FMO family.</text>
</comment>
<proteinExistence type="inferred from homology"/>
<organism evidence="6 7">
    <name type="scientific">Colletotrichum sojae</name>
    <dbReference type="NCBI Taxonomy" id="2175907"/>
    <lineage>
        <taxon>Eukaryota</taxon>
        <taxon>Fungi</taxon>
        <taxon>Dikarya</taxon>
        <taxon>Ascomycota</taxon>
        <taxon>Pezizomycotina</taxon>
        <taxon>Sordariomycetes</taxon>
        <taxon>Hypocreomycetidae</taxon>
        <taxon>Glomerellales</taxon>
        <taxon>Glomerellaceae</taxon>
        <taxon>Colletotrichum</taxon>
        <taxon>Colletotrichum orchidearum species complex</taxon>
    </lineage>
</organism>
<evidence type="ECO:0000256" key="4">
    <source>
        <dbReference type="ARBA" id="ARBA00022857"/>
    </source>
</evidence>
<keyword evidence="3" id="KW-0274">FAD</keyword>
<comment type="caution">
    <text evidence="6">The sequence shown here is derived from an EMBL/GenBank/DDBJ whole genome shotgun (WGS) entry which is preliminary data.</text>
</comment>
<protein>
    <recommendedName>
        <fullName evidence="8">Dimethylaniline monooxygenase 2</fullName>
    </recommendedName>
</protein>
<dbReference type="InterPro" id="IPR050346">
    <property type="entry name" value="FMO-like"/>
</dbReference>
<dbReference type="Proteomes" id="UP000652219">
    <property type="component" value="Unassembled WGS sequence"/>
</dbReference>
<evidence type="ECO:0000313" key="7">
    <source>
        <dbReference type="Proteomes" id="UP000652219"/>
    </source>
</evidence>
<sequence>MAKGKRVAVVGCGPLGLVSLKNCLEEGFDAHAFESSDYVGGLWHYTTEDKTSVLPSTIVNISKERGCFTDFPFPADSPSLCPAIEVQKYLESYADHFNLRPHISFNTKVTRVQRDEKADKWIIKVEGSADEAFDRVIMATGLHRTPNYPRIEGIELFAGRQIHSKSFKSPKAFHGQNVLVVGLGNTGADTAVSLIGKANKIYSSHRHGTVIIPRTKNGRSIDHSVNFRFMTIQRILERRVPKLAEGLYEDFVKKLQNEAFEIRPEWRLSPAPSLKTTPPIISDTIVQAYASGDVESVPGIRRVAGPKEIELDDGRIVEVDAMIYCTGYNPDFSMLDPKADPTSRPPTRWRKARGSRGKPYLRLYQNVLSVKYPESLAFMGCVALSAGAFQIFDLASMAVVQLWKGGSPLPHRGEIEREVADHEDWIVGLAQKESVHAQMVQGHSWLEWADRTAGCGVNEYLGWGWEGWRFFLQEPELCGLLMGGLYSPHIYRFFDGKRKKWDGAREEIERVNRTPCVKRKEE</sequence>
<keyword evidence="5" id="KW-0560">Oxidoreductase</keyword>
<accession>A0A8H6J547</accession>
<keyword evidence="2" id="KW-0285">Flavoprotein</keyword>
<dbReference type="GO" id="GO:0050661">
    <property type="term" value="F:NADP binding"/>
    <property type="evidence" value="ECO:0007669"/>
    <property type="project" value="InterPro"/>
</dbReference>
<gene>
    <name evidence="6" type="ORF">CSOJ01_08912</name>
</gene>
<dbReference type="InterPro" id="IPR020946">
    <property type="entry name" value="Flavin_mOase-like"/>
</dbReference>
<keyword evidence="7" id="KW-1185">Reference proteome</keyword>
<dbReference type="EMBL" id="WIGN01000161">
    <property type="protein sequence ID" value="KAF6806336.1"/>
    <property type="molecule type" value="Genomic_DNA"/>
</dbReference>
<evidence type="ECO:0008006" key="8">
    <source>
        <dbReference type="Google" id="ProtNLM"/>
    </source>
</evidence>
<dbReference type="Pfam" id="PF00743">
    <property type="entry name" value="FMO-like"/>
    <property type="match status" value="1"/>
</dbReference>
<dbReference type="PIRSF" id="PIRSF000332">
    <property type="entry name" value="FMO"/>
    <property type="match status" value="1"/>
</dbReference>
<evidence type="ECO:0000313" key="6">
    <source>
        <dbReference type="EMBL" id="KAF6806336.1"/>
    </source>
</evidence>
<dbReference type="GO" id="GO:0004499">
    <property type="term" value="F:N,N-dimethylaniline monooxygenase activity"/>
    <property type="evidence" value="ECO:0007669"/>
    <property type="project" value="InterPro"/>
</dbReference>
<dbReference type="AlphaFoldDB" id="A0A8H6J547"/>
<dbReference type="PANTHER" id="PTHR23023">
    <property type="entry name" value="DIMETHYLANILINE MONOOXYGENASE"/>
    <property type="match status" value="1"/>
</dbReference>
<reference evidence="6 7" key="1">
    <citation type="journal article" date="2020" name="Phytopathology">
        <title>Genome Sequence Resources of Colletotrichum truncatum, C. plurivorum, C. musicola, and C. sojae: Four Species Pathogenic to Soybean (Glycine max).</title>
        <authorList>
            <person name="Rogerio F."/>
            <person name="Boufleur T.R."/>
            <person name="Ciampi-Guillardi M."/>
            <person name="Sukno S.A."/>
            <person name="Thon M.R."/>
            <person name="Massola Junior N.S."/>
            <person name="Baroncelli R."/>
        </authorList>
    </citation>
    <scope>NUCLEOTIDE SEQUENCE [LARGE SCALE GENOMIC DNA]</scope>
    <source>
        <strain evidence="6 7">LFN0009</strain>
    </source>
</reference>
<dbReference type="GO" id="GO:0050660">
    <property type="term" value="F:flavin adenine dinucleotide binding"/>
    <property type="evidence" value="ECO:0007669"/>
    <property type="project" value="InterPro"/>
</dbReference>
<evidence type="ECO:0000256" key="3">
    <source>
        <dbReference type="ARBA" id="ARBA00022827"/>
    </source>
</evidence>
<dbReference type="PRINTS" id="PR00370">
    <property type="entry name" value="FMOXYGENASE"/>
</dbReference>
<dbReference type="SUPFAM" id="SSF51905">
    <property type="entry name" value="FAD/NAD(P)-binding domain"/>
    <property type="match status" value="2"/>
</dbReference>
<dbReference type="Gene3D" id="3.50.50.60">
    <property type="entry name" value="FAD/NAD(P)-binding domain"/>
    <property type="match status" value="1"/>
</dbReference>
<evidence type="ECO:0000256" key="2">
    <source>
        <dbReference type="ARBA" id="ARBA00022630"/>
    </source>
</evidence>
<keyword evidence="4" id="KW-0521">NADP</keyword>
<evidence type="ECO:0000256" key="1">
    <source>
        <dbReference type="ARBA" id="ARBA00009183"/>
    </source>
</evidence>
<evidence type="ECO:0000256" key="5">
    <source>
        <dbReference type="ARBA" id="ARBA00023002"/>
    </source>
</evidence>